<evidence type="ECO:0000313" key="2">
    <source>
        <dbReference type="Proteomes" id="UP001501459"/>
    </source>
</evidence>
<reference evidence="2" key="1">
    <citation type="journal article" date="2019" name="Int. J. Syst. Evol. Microbiol.">
        <title>The Global Catalogue of Microorganisms (GCM) 10K type strain sequencing project: providing services to taxonomists for standard genome sequencing and annotation.</title>
        <authorList>
            <consortium name="The Broad Institute Genomics Platform"/>
            <consortium name="The Broad Institute Genome Sequencing Center for Infectious Disease"/>
            <person name="Wu L."/>
            <person name="Ma J."/>
        </authorList>
    </citation>
    <scope>NUCLEOTIDE SEQUENCE [LARGE SCALE GENOMIC DNA]</scope>
    <source>
        <strain evidence="2">JCM 12149</strain>
    </source>
</reference>
<organism evidence="1 2">
    <name type="scientific">Lentibacillus halophilus</name>
    <dbReference type="NCBI Taxonomy" id="295065"/>
    <lineage>
        <taxon>Bacteria</taxon>
        <taxon>Bacillati</taxon>
        <taxon>Bacillota</taxon>
        <taxon>Bacilli</taxon>
        <taxon>Bacillales</taxon>
        <taxon>Bacillaceae</taxon>
        <taxon>Lentibacillus</taxon>
    </lineage>
</organism>
<dbReference type="Proteomes" id="UP001501459">
    <property type="component" value="Unassembled WGS sequence"/>
</dbReference>
<proteinExistence type="predicted"/>
<dbReference type="RefSeq" id="WP_343750781.1">
    <property type="nucleotide sequence ID" value="NZ_BAAADM010000006.1"/>
</dbReference>
<sequence>MNIHQAANLIQQDMEMAITNLTVNGSRQNGKGDTFNNGLEAKTSLIRKSTLINYIHEFVKHEMVDNNIRSETIFPPLGQTKPELKVTGMFKQKDQDICAKPTNIGAEKTLVNWGPMVHSNLYCADGPNLSEQILSVNVRSQLSSLAKNTDTLFERMFAEALNLHITYPKMVLGEIYIIPVYEYDETAMKHNRVAFKQSQTDLEKYINFFHFLSGRDDIDEDKHKYERCALVIIDFSRPHAKVYKTTQELKEDGLVRQTYDTELADISTDNFISELIDIHLEDW</sequence>
<evidence type="ECO:0000313" key="1">
    <source>
        <dbReference type="EMBL" id="GAA0430458.1"/>
    </source>
</evidence>
<keyword evidence="2" id="KW-1185">Reference proteome</keyword>
<name>A0ABP3IWM6_9BACI</name>
<evidence type="ECO:0008006" key="3">
    <source>
        <dbReference type="Google" id="ProtNLM"/>
    </source>
</evidence>
<gene>
    <name evidence="1" type="ORF">GCM10008983_03600</name>
</gene>
<dbReference type="EMBL" id="BAAADM010000006">
    <property type="protein sequence ID" value="GAA0430458.1"/>
    <property type="molecule type" value="Genomic_DNA"/>
</dbReference>
<comment type="caution">
    <text evidence="1">The sequence shown here is derived from an EMBL/GenBank/DDBJ whole genome shotgun (WGS) entry which is preliminary data.</text>
</comment>
<accession>A0ABP3IWM6</accession>
<protein>
    <recommendedName>
        <fullName evidence="3">Restriction endonuclease</fullName>
    </recommendedName>
</protein>